<gene>
    <name evidence="1" type="ORF">BHM03_00005047</name>
</gene>
<dbReference type="EMBL" id="KV875531">
    <property type="protein sequence ID" value="RZR71433.1"/>
    <property type="molecule type" value="Genomic_DNA"/>
</dbReference>
<protein>
    <submittedName>
        <fullName evidence="1">Uncharacterized protein</fullName>
    </submittedName>
</protein>
<reference evidence="1" key="1">
    <citation type="journal article" date="2018" name="Data Brief">
        <title>Genome sequence data from 17 accessions of Ensete ventricosum, a staple food crop for millions in Ethiopia.</title>
        <authorList>
            <person name="Yemataw Z."/>
            <person name="Muzemil S."/>
            <person name="Ambachew D."/>
            <person name="Tripathi L."/>
            <person name="Tesfaye K."/>
            <person name="Chala A."/>
            <person name="Farbos A."/>
            <person name="O'Neill P."/>
            <person name="Moore K."/>
            <person name="Grant M."/>
            <person name="Studholme D.J."/>
        </authorList>
    </citation>
    <scope>NUCLEOTIDE SEQUENCE [LARGE SCALE GENOMIC DNA]</scope>
    <source>
        <tissue evidence="1">Leaf</tissue>
    </source>
</reference>
<dbReference type="Proteomes" id="UP000290560">
    <property type="component" value="Unassembled WGS sequence"/>
</dbReference>
<sequence>MHETYGQRSVSCVRRGGNLIGRATACVSSSTWHAATCPIAMAVTCSTRPGLSPSSFVASDHAAVLVCYSDETDTDSHQGSFFGPCSIRRRSVLWFLDMNNVVSIRLSVAMDRLPVIDHVMHDSR</sequence>
<dbReference type="AlphaFoldDB" id="A0A445MB28"/>
<accession>A0A445MB28</accession>
<name>A0A445MB28_ENSVE</name>
<organism evidence="1">
    <name type="scientific">Ensete ventricosum</name>
    <name type="common">Abyssinian banana</name>
    <name type="synonym">Musa ensete</name>
    <dbReference type="NCBI Taxonomy" id="4639"/>
    <lineage>
        <taxon>Eukaryota</taxon>
        <taxon>Viridiplantae</taxon>
        <taxon>Streptophyta</taxon>
        <taxon>Embryophyta</taxon>
        <taxon>Tracheophyta</taxon>
        <taxon>Spermatophyta</taxon>
        <taxon>Magnoliopsida</taxon>
        <taxon>Liliopsida</taxon>
        <taxon>Zingiberales</taxon>
        <taxon>Musaceae</taxon>
        <taxon>Ensete</taxon>
    </lineage>
</organism>
<proteinExistence type="predicted"/>
<evidence type="ECO:0000313" key="1">
    <source>
        <dbReference type="EMBL" id="RZR71433.1"/>
    </source>
</evidence>